<keyword evidence="1 3" id="KW-0547">Nucleotide-binding</keyword>
<protein>
    <recommendedName>
        <fullName evidence="3">Transcriptional repressor NrdR</fullName>
    </recommendedName>
</protein>
<keyword evidence="6" id="KW-1185">Reference proteome</keyword>
<evidence type="ECO:0000256" key="1">
    <source>
        <dbReference type="ARBA" id="ARBA00022741"/>
    </source>
</evidence>
<dbReference type="GO" id="GO:0008270">
    <property type="term" value="F:zinc ion binding"/>
    <property type="evidence" value="ECO:0007669"/>
    <property type="project" value="InterPro"/>
</dbReference>
<keyword evidence="3" id="KW-0805">Transcription regulation</keyword>
<feature type="domain" description="ATP-cone" evidence="4">
    <location>
        <begin position="1"/>
        <end position="90"/>
    </location>
</feature>
<evidence type="ECO:0000313" key="6">
    <source>
        <dbReference type="Proteomes" id="UP000542210"/>
    </source>
</evidence>
<comment type="caution">
    <text evidence="3">Lacks conserved residue(s) required for the propagation of feature annotation.</text>
</comment>
<dbReference type="PROSITE" id="PS51161">
    <property type="entry name" value="ATP_CONE"/>
    <property type="match status" value="1"/>
</dbReference>
<name>A0A7W7G8T6_9ACTN</name>
<proteinExistence type="inferred from homology"/>
<comment type="caution">
    <text evidence="5">The sequence shown here is derived from an EMBL/GenBank/DDBJ whole genome shotgun (WGS) entry which is preliminary data.</text>
</comment>
<keyword evidence="2 3" id="KW-0067">ATP-binding</keyword>
<evidence type="ECO:0000313" key="5">
    <source>
        <dbReference type="EMBL" id="MBB4702113.1"/>
    </source>
</evidence>
<dbReference type="PANTHER" id="PTHR30455:SF2">
    <property type="entry name" value="TRANSCRIPTIONAL REPRESSOR NRDR"/>
    <property type="match status" value="1"/>
</dbReference>
<gene>
    <name evidence="3" type="primary">nrdR</name>
    <name evidence="5" type="ORF">BJ982_003657</name>
</gene>
<dbReference type="Proteomes" id="UP000542210">
    <property type="component" value="Unassembled WGS sequence"/>
</dbReference>
<keyword evidence="3" id="KW-0238">DNA-binding</keyword>
<dbReference type="HAMAP" id="MF_00440">
    <property type="entry name" value="NrdR"/>
    <property type="match status" value="1"/>
</dbReference>
<dbReference type="Pfam" id="PF03477">
    <property type="entry name" value="ATP-cone"/>
    <property type="match status" value="1"/>
</dbReference>
<keyword evidence="3" id="KW-0678">Repressor</keyword>
<evidence type="ECO:0000256" key="3">
    <source>
        <dbReference type="HAMAP-Rule" id="MF_00440"/>
    </source>
</evidence>
<reference evidence="5 6" key="1">
    <citation type="submission" date="2020-08" db="EMBL/GenBank/DDBJ databases">
        <title>Sequencing the genomes of 1000 actinobacteria strains.</title>
        <authorList>
            <person name="Klenk H.-P."/>
        </authorList>
    </citation>
    <scope>NUCLEOTIDE SEQUENCE [LARGE SCALE GENOMIC DNA]</scope>
    <source>
        <strain evidence="5 6">DSM 45784</strain>
    </source>
</reference>
<organism evidence="5 6">
    <name type="scientific">Sphaerisporangium siamense</name>
    <dbReference type="NCBI Taxonomy" id="795645"/>
    <lineage>
        <taxon>Bacteria</taxon>
        <taxon>Bacillati</taxon>
        <taxon>Actinomycetota</taxon>
        <taxon>Actinomycetes</taxon>
        <taxon>Streptosporangiales</taxon>
        <taxon>Streptosporangiaceae</taxon>
        <taxon>Sphaerisporangium</taxon>
    </lineage>
</organism>
<dbReference type="EMBL" id="JACHND010000001">
    <property type="protein sequence ID" value="MBB4702113.1"/>
    <property type="molecule type" value="Genomic_DNA"/>
</dbReference>
<dbReference type="GO" id="GO:0005524">
    <property type="term" value="F:ATP binding"/>
    <property type="evidence" value="ECO:0007669"/>
    <property type="project" value="UniProtKB-UniRule"/>
</dbReference>
<comment type="function">
    <text evidence="3">Negatively regulates transcription of bacterial ribonucleotide reductase nrd genes and operons by binding to NrdR-boxes.</text>
</comment>
<dbReference type="PANTHER" id="PTHR30455">
    <property type="entry name" value="TRANSCRIPTIONAL REPRESSOR NRDR"/>
    <property type="match status" value="1"/>
</dbReference>
<evidence type="ECO:0000256" key="2">
    <source>
        <dbReference type="ARBA" id="ARBA00022840"/>
    </source>
</evidence>
<dbReference type="GO" id="GO:0045892">
    <property type="term" value="P:negative regulation of DNA-templated transcription"/>
    <property type="evidence" value="ECO:0007669"/>
    <property type="project" value="UniProtKB-UniRule"/>
</dbReference>
<sequence length="107" mass="11722">MVSKRSGVTEAFSRDKVIAGVRRACQGRPVGEDSLAQLGQRVEESIRATGSAEIPSHQVGLAILGPLRELDEVAYLRFASVYRGFETLADFEEEIEQLRASRGADQD</sequence>
<accession>A0A7W7G8T6</accession>
<dbReference type="AlphaFoldDB" id="A0A7W7G8T6"/>
<dbReference type="InterPro" id="IPR005144">
    <property type="entry name" value="ATP-cone_dom"/>
</dbReference>
<evidence type="ECO:0000259" key="4">
    <source>
        <dbReference type="PROSITE" id="PS51161"/>
    </source>
</evidence>
<comment type="similarity">
    <text evidence="3">Belongs to the NrdR family.</text>
</comment>
<dbReference type="InterPro" id="IPR003796">
    <property type="entry name" value="RNR_NrdR-like"/>
</dbReference>
<dbReference type="GO" id="GO:0003677">
    <property type="term" value="F:DNA binding"/>
    <property type="evidence" value="ECO:0007669"/>
    <property type="project" value="UniProtKB-KW"/>
</dbReference>
<keyword evidence="3" id="KW-0804">Transcription</keyword>